<evidence type="ECO:0000313" key="2">
    <source>
        <dbReference type="Proteomes" id="UP001215280"/>
    </source>
</evidence>
<keyword evidence="2" id="KW-1185">Reference proteome</keyword>
<proteinExistence type="predicted"/>
<organism evidence="1 2">
    <name type="scientific">Mycena maculata</name>
    <dbReference type="NCBI Taxonomy" id="230809"/>
    <lineage>
        <taxon>Eukaryota</taxon>
        <taxon>Fungi</taxon>
        <taxon>Dikarya</taxon>
        <taxon>Basidiomycota</taxon>
        <taxon>Agaricomycotina</taxon>
        <taxon>Agaricomycetes</taxon>
        <taxon>Agaricomycetidae</taxon>
        <taxon>Agaricales</taxon>
        <taxon>Marasmiineae</taxon>
        <taxon>Mycenaceae</taxon>
        <taxon>Mycena</taxon>
    </lineage>
</organism>
<sequence>MLFQVVAALKSQLMLRILKICHSPTKEAVKDLNTLHQRTWEACYQIPEAKKASKEHAEILQKEILLAEGAKDMITRNVWTSKGLVNSAQGIVKKIWWYLPGSDV</sequence>
<evidence type="ECO:0000313" key="1">
    <source>
        <dbReference type="EMBL" id="KAJ7772020.1"/>
    </source>
</evidence>
<dbReference type="EMBL" id="JARJLG010000020">
    <property type="protein sequence ID" value="KAJ7772020.1"/>
    <property type="molecule type" value="Genomic_DNA"/>
</dbReference>
<name>A0AAD7NRD0_9AGAR</name>
<accession>A0AAD7NRD0</accession>
<dbReference type="AlphaFoldDB" id="A0AAD7NRD0"/>
<dbReference type="Proteomes" id="UP001215280">
    <property type="component" value="Unassembled WGS sequence"/>
</dbReference>
<protein>
    <submittedName>
        <fullName evidence="1">Uncharacterized protein</fullName>
    </submittedName>
</protein>
<reference evidence="1" key="1">
    <citation type="submission" date="2023-03" db="EMBL/GenBank/DDBJ databases">
        <title>Massive genome expansion in bonnet fungi (Mycena s.s.) driven by repeated elements and novel gene families across ecological guilds.</title>
        <authorList>
            <consortium name="Lawrence Berkeley National Laboratory"/>
            <person name="Harder C.B."/>
            <person name="Miyauchi S."/>
            <person name="Viragh M."/>
            <person name="Kuo A."/>
            <person name="Thoen E."/>
            <person name="Andreopoulos B."/>
            <person name="Lu D."/>
            <person name="Skrede I."/>
            <person name="Drula E."/>
            <person name="Henrissat B."/>
            <person name="Morin E."/>
            <person name="Kohler A."/>
            <person name="Barry K."/>
            <person name="LaButti K."/>
            <person name="Morin E."/>
            <person name="Salamov A."/>
            <person name="Lipzen A."/>
            <person name="Mereny Z."/>
            <person name="Hegedus B."/>
            <person name="Baldrian P."/>
            <person name="Stursova M."/>
            <person name="Weitz H."/>
            <person name="Taylor A."/>
            <person name="Grigoriev I.V."/>
            <person name="Nagy L.G."/>
            <person name="Martin F."/>
            <person name="Kauserud H."/>
        </authorList>
    </citation>
    <scope>NUCLEOTIDE SEQUENCE</scope>
    <source>
        <strain evidence="1">CBHHK188m</strain>
    </source>
</reference>
<gene>
    <name evidence="1" type="ORF">DFH07DRAFT_768129</name>
</gene>
<comment type="caution">
    <text evidence="1">The sequence shown here is derived from an EMBL/GenBank/DDBJ whole genome shotgun (WGS) entry which is preliminary data.</text>
</comment>